<name>A0A8X8GYS8_9RHOB</name>
<accession>A0A8X8GYS8</accession>
<dbReference type="SUPFAM" id="SSF56601">
    <property type="entry name" value="beta-lactamase/transpeptidase-like"/>
    <property type="match status" value="1"/>
</dbReference>
<organism evidence="3 4">
    <name type="scientific">Fertoeibacter niger</name>
    <dbReference type="NCBI Taxonomy" id="2656921"/>
    <lineage>
        <taxon>Bacteria</taxon>
        <taxon>Pseudomonadati</taxon>
        <taxon>Pseudomonadota</taxon>
        <taxon>Alphaproteobacteria</taxon>
        <taxon>Rhodobacterales</taxon>
        <taxon>Paracoccaceae</taxon>
        <taxon>Fertoeibacter</taxon>
    </lineage>
</organism>
<dbReference type="RefSeq" id="WP_152828749.1">
    <property type="nucleotide sequence ID" value="NZ_WHUT02000020.1"/>
</dbReference>
<comment type="caution">
    <text evidence="3">The sequence shown here is derived from an EMBL/GenBank/DDBJ whole genome shotgun (WGS) entry which is preliminary data.</text>
</comment>
<dbReference type="Gene3D" id="3.40.710.10">
    <property type="entry name" value="DD-peptidase/beta-lactamase superfamily"/>
    <property type="match status" value="1"/>
</dbReference>
<dbReference type="Proteomes" id="UP000484076">
    <property type="component" value="Unassembled WGS sequence"/>
</dbReference>
<dbReference type="Pfam" id="PF00768">
    <property type="entry name" value="Peptidase_S11"/>
    <property type="match status" value="1"/>
</dbReference>
<dbReference type="GO" id="GO:0009002">
    <property type="term" value="F:serine-type D-Ala-D-Ala carboxypeptidase activity"/>
    <property type="evidence" value="ECO:0007669"/>
    <property type="project" value="InterPro"/>
</dbReference>
<feature type="chain" id="PRO_5036497042" evidence="1">
    <location>
        <begin position="20"/>
        <end position="275"/>
    </location>
</feature>
<dbReference type="InterPro" id="IPR001967">
    <property type="entry name" value="Peptidase_S11_N"/>
</dbReference>
<evidence type="ECO:0000256" key="1">
    <source>
        <dbReference type="SAM" id="SignalP"/>
    </source>
</evidence>
<keyword evidence="1" id="KW-0732">Signal</keyword>
<dbReference type="AlphaFoldDB" id="A0A8X8GYS8"/>
<keyword evidence="3" id="KW-0378">Hydrolase</keyword>
<protein>
    <submittedName>
        <fullName evidence="3">D-alanyl-D-alanine carboxypeptidase</fullName>
    </submittedName>
</protein>
<keyword evidence="3" id="KW-0121">Carboxypeptidase</keyword>
<sequence>MIPGLLLFVSLLIGSAVHADDPSFVVVDARDGNTLIAHNADKPKPPGAIMQVMTLFVAWSLAEAGELDLDASTTISARAQMEPPLRIGLKAGQVVPFRRLIEFVAGQRSNDAATALAEGISGSVDAFARRMNDMANLMCLTNSHFLANYGLARPGQITTAQDAAIIARHLLHRFPENLPLFAVPGVKHDGVTRRNILSTVRPDLDGFTTMYTLEAGHGGVFTVERNGVRLIVVIMGASDPAMRRRMLGDLLDQGFAAAKPIVPVAPPRLDGCPMS</sequence>
<dbReference type="EMBL" id="WHUT02000020">
    <property type="protein sequence ID" value="NUB46749.1"/>
    <property type="molecule type" value="Genomic_DNA"/>
</dbReference>
<proteinExistence type="predicted"/>
<evidence type="ECO:0000313" key="4">
    <source>
        <dbReference type="Proteomes" id="UP000484076"/>
    </source>
</evidence>
<evidence type="ECO:0000313" key="3">
    <source>
        <dbReference type="EMBL" id="NUB46749.1"/>
    </source>
</evidence>
<keyword evidence="4" id="KW-1185">Reference proteome</keyword>
<dbReference type="InterPro" id="IPR012338">
    <property type="entry name" value="Beta-lactam/transpept-like"/>
</dbReference>
<reference evidence="3" key="1">
    <citation type="submission" date="2020-05" db="EMBL/GenBank/DDBJ databases">
        <title>Fertoebacter nigrum gen. nov., sp. nov., a new member of the family Rhodobacteraceae.</title>
        <authorList>
            <person name="Szuroczki S."/>
            <person name="Abbaszade G."/>
            <person name="Buni D."/>
            <person name="Schumann P."/>
            <person name="Toth E."/>
        </authorList>
    </citation>
    <scope>NUCLEOTIDE SEQUENCE</scope>
    <source>
        <strain evidence="3">RG-N-1a</strain>
    </source>
</reference>
<dbReference type="GO" id="GO:0006508">
    <property type="term" value="P:proteolysis"/>
    <property type="evidence" value="ECO:0007669"/>
    <property type="project" value="InterPro"/>
</dbReference>
<feature type="signal peptide" evidence="1">
    <location>
        <begin position="1"/>
        <end position="19"/>
    </location>
</feature>
<keyword evidence="3" id="KW-0645">Protease</keyword>
<gene>
    <name evidence="3" type="ORF">GEU84_020355</name>
</gene>
<evidence type="ECO:0000259" key="2">
    <source>
        <dbReference type="Pfam" id="PF00768"/>
    </source>
</evidence>
<feature type="domain" description="Peptidase S11 D-alanyl-D-alanine carboxypeptidase A N-terminal" evidence="2">
    <location>
        <begin position="22"/>
        <end position="238"/>
    </location>
</feature>